<comment type="subcellular location">
    <subcellularLocation>
        <location evidence="2">Cell junction</location>
        <location evidence="2">Adherens junction</location>
    </subcellularLocation>
    <subcellularLocation>
        <location evidence="3">Cell membrane</location>
        <topology evidence="3">Multi-pass membrane protein</topology>
    </subcellularLocation>
    <subcellularLocation>
        <location evidence="1">Nucleus</location>
    </subcellularLocation>
</comment>
<proteinExistence type="inferred from homology"/>
<feature type="compositionally biased region" description="Basic residues" evidence="13">
    <location>
        <begin position="541"/>
        <end position="550"/>
    </location>
</feature>
<name>A0A1X7VCE5_AMPQE</name>
<evidence type="ECO:0000259" key="15">
    <source>
        <dbReference type="Pfam" id="PF12632"/>
    </source>
</evidence>
<evidence type="ECO:0000256" key="5">
    <source>
        <dbReference type="ARBA" id="ARBA00018125"/>
    </source>
</evidence>
<dbReference type="Pfam" id="PF12632">
    <property type="entry name" value="Vezatin"/>
    <property type="match status" value="1"/>
</dbReference>
<feature type="region of interest" description="Disordered" evidence="13">
    <location>
        <begin position="364"/>
        <end position="387"/>
    </location>
</feature>
<organism evidence="16">
    <name type="scientific">Amphimedon queenslandica</name>
    <name type="common">Sponge</name>
    <dbReference type="NCBI Taxonomy" id="400682"/>
    <lineage>
        <taxon>Eukaryota</taxon>
        <taxon>Metazoa</taxon>
        <taxon>Porifera</taxon>
        <taxon>Demospongiae</taxon>
        <taxon>Heteroscleromorpha</taxon>
        <taxon>Haplosclerida</taxon>
        <taxon>Niphatidae</taxon>
        <taxon>Amphimedon</taxon>
    </lineage>
</organism>
<reference evidence="17" key="1">
    <citation type="journal article" date="2010" name="Nature">
        <title>The Amphimedon queenslandica genome and the evolution of animal complexity.</title>
        <authorList>
            <person name="Srivastava M."/>
            <person name="Simakov O."/>
            <person name="Chapman J."/>
            <person name="Fahey B."/>
            <person name="Gauthier M.E."/>
            <person name="Mitros T."/>
            <person name="Richards G.S."/>
            <person name="Conaco C."/>
            <person name="Dacre M."/>
            <person name="Hellsten U."/>
            <person name="Larroux C."/>
            <person name="Putnam N.H."/>
            <person name="Stanke M."/>
            <person name="Adamska M."/>
            <person name="Darling A."/>
            <person name="Degnan S.M."/>
            <person name="Oakley T.H."/>
            <person name="Plachetzki D.C."/>
            <person name="Zhai Y."/>
            <person name="Adamski M."/>
            <person name="Calcino A."/>
            <person name="Cummins S.F."/>
            <person name="Goodstein D.M."/>
            <person name="Harris C."/>
            <person name="Jackson D.J."/>
            <person name="Leys S.P."/>
            <person name="Shu S."/>
            <person name="Woodcroft B.J."/>
            <person name="Vervoort M."/>
            <person name="Kosik K.S."/>
            <person name="Manning G."/>
            <person name="Degnan B.M."/>
            <person name="Rokhsar D.S."/>
        </authorList>
    </citation>
    <scope>NUCLEOTIDE SEQUENCE [LARGE SCALE GENOMIC DNA]</scope>
</reference>
<keyword evidence="12" id="KW-0539">Nucleus</keyword>
<dbReference type="PANTHER" id="PTHR15989:SF5">
    <property type="entry name" value="VEZATIN"/>
    <property type="match status" value="1"/>
</dbReference>
<protein>
    <recommendedName>
        <fullName evidence="5">Vezatin</fullName>
    </recommendedName>
</protein>
<dbReference type="EnsemblMetazoa" id="Aqu2.1.37419_001">
    <property type="protein sequence ID" value="Aqu2.1.37419_001"/>
    <property type="gene ID" value="Aqu2.1.37419"/>
</dbReference>
<feature type="compositionally biased region" description="Acidic residues" evidence="13">
    <location>
        <begin position="642"/>
        <end position="654"/>
    </location>
</feature>
<gene>
    <name evidence="16" type="primary">109580695</name>
</gene>
<feature type="transmembrane region" description="Helical" evidence="14">
    <location>
        <begin position="120"/>
        <end position="153"/>
    </location>
</feature>
<dbReference type="PANTHER" id="PTHR15989">
    <property type="entry name" value="VEZATIN"/>
    <property type="match status" value="1"/>
</dbReference>
<dbReference type="InterPro" id="IPR026859">
    <property type="entry name" value="Myosin-bd"/>
</dbReference>
<dbReference type="InterPro" id="IPR026858">
    <property type="entry name" value="Vezatin"/>
</dbReference>
<evidence type="ECO:0000313" key="17">
    <source>
        <dbReference type="Proteomes" id="UP000007879"/>
    </source>
</evidence>
<feature type="region of interest" description="Disordered" evidence="13">
    <location>
        <begin position="541"/>
        <end position="612"/>
    </location>
</feature>
<keyword evidence="17" id="KW-1185">Reference proteome</keyword>
<feature type="region of interest" description="Disordered" evidence="13">
    <location>
        <begin position="635"/>
        <end position="654"/>
    </location>
</feature>
<keyword evidence="9 14" id="KW-1133">Transmembrane helix</keyword>
<keyword evidence="7 14" id="KW-0812">Transmembrane</keyword>
<dbReference type="STRING" id="400682.A0A1X7VCE5"/>
<dbReference type="InParanoid" id="A0A1X7VCE5"/>
<evidence type="ECO:0000256" key="4">
    <source>
        <dbReference type="ARBA" id="ARBA00007245"/>
    </source>
</evidence>
<reference evidence="16" key="2">
    <citation type="submission" date="2017-05" db="UniProtKB">
        <authorList>
            <consortium name="EnsemblMetazoa"/>
        </authorList>
    </citation>
    <scope>IDENTIFICATION</scope>
</reference>
<evidence type="ECO:0000256" key="1">
    <source>
        <dbReference type="ARBA" id="ARBA00004123"/>
    </source>
</evidence>
<evidence type="ECO:0000256" key="7">
    <source>
        <dbReference type="ARBA" id="ARBA00022692"/>
    </source>
</evidence>
<feature type="compositionally biased region" description="Polar residues" evidence="13">
    <location>
        <begin position="564"/>
        <end position="594"/>
    </location>
</feature>
<dbReference type="Proteomes" id="UP000007879">
    <property type="component" value="Unassembled WGS sequence"/>
</dbReference>
<dbReference type="AlphaFoldDB" id="A0A1X7VCE5"/>
<feature type="compositionally biased region" description="Basic and acidic residues" evidence="13">
    <location>
        <begin position="595"/>
        <end position="607"/>
    </location>
</feature>
<sequence length="654" mass="73512">MADEGMEAYFETSSNAEALRRAGAGEDHIVTAQEMKNSSLTELTHSSPHLFSHPPMKSNATSTPLNKQEAVHIRILVEEIMKSALLTEDDCVLLESVLKIEGMSDPTEKRINYLFNNWWYIYISSLVMVLSMFFSYSACLLVFIFTVTGFTLFKARETRSEGRMRKEREGIKNYLIKMESLLNLIMKSLNTIRERELVYHGFLRPVRGLSASHIESQLANGNSNSFQCHSLRERLHQVCSKGKEMMGSVTVSLINGYPLNTELDNKDTYLLYRELPAVQDEHVLSLEALKDAASLMAIVNSEMLRRLCLVLGRHLITEQSVLDKTDKRLSLSTAFQFLKPLYEHVDEALTQIQWSLDYQNHKYTTKDGSTDNSPATNGSKKAGFKGAGDKPLSSIEAELHAADLHVHTTLIKLRELSDDSSGEVWEEEIRSILSNITSAEHHLQQVLSELSQPAPPPSPPLATSTPNFVNIEDNNEETEVPCNTQETANDDDEEMIYEAYVSGLDQISQLEEQEIVSNEEWRKTSLNILHELKSVLSVRKAMKEKKRRKKDAVEETPLPKENAQDQSDSVEHNNTQTNNSNEAGSSSSCLQNSPEKSKDIHSDDEGRIATGAVVDGSGDQLLQLQLMARAAAASKRRQQNEEIFELSDNDDEND</sequence>
<evidence type="ECO:0000256" key="8">
    <source>
        <dbReference type="ARBA" id="ARBA00022949"/>
    </source>
</evidence>
<accession>A0A1X7VCE5</accession>
<evidence type="ECO:0000256" key="9">
    <source>
        <dbReference type="ARBA" id="ARBA00022989"/>
    </source>
</evidence>
<dbReference type="GO" id="GO:0005886">
    <property type="term" value="C:plasma membrane"/>
    <property type="evidence" value="ECO:0007669"/>
    <property type="project" value="UniProtKB-SubCell"/>
</dbReference>
<keyword evidence="10" id="KW-0175">Coiled coil</keyword>
<evidence type="ECO:0000256" key="6">
    <source>
        <dbReference type="ARBA" id="ARBA00022475"/>
    </source>
</evidence>
<keyword evidence="11 14" id="KW-0472">Membrane</keyword>
<feature type="domain" description="Myosin-binding" evidence="15">
    <location>
        <begin position="135"/>
        <end position="370"/>
    </location>
</feature>
<dbReference type="KEGG" id="aqu:109580695"/>
<evidence type="ECO:0000256" key="13">
    <source>
        <dbReference type="SAM" id="MobiDB-lite"/>
    </source>
</evidence>
<evidence type="ECO:0000256" key="2">
    <source>
        <dbReference type="ARBA" id="ARBA00004536"/>
    </source>
</evidence>
<keyword evidence="8" id="KW-0965">Cell junction</keyword>
<dbReference type="GO" id="GO:0098609">
    <property type="term" value="P:cell-cell adhesion"/>
    <property type="evidence" value="ECO:0007669"/>
    <property type="project" value="InterPro"/>
</dbReference>
<evidence type="ECO:0000256" key="10">
    <source>
        <dbReference type="ARBA" id="ARBA00023054"/>
    </source>
</evidence>
<comment type="similarity">
    <text evidence="4">Belongs to the vezatin family.</text>
</comment>
<dbReference type="GO" id="GO:0005912">
    <property type="term" value="C:adherens junction"/>
    <property type="evidence" value="ECO:0007669"/>
    <property type="project" value="UniProtKB-SubCell"/>
</dbReference>
<evidence type="ECO:0000256" key="12">
    <source>
        <dbReference type="ARBA" id="ARBA00023242"/>
    </source>
</evidence>
<dbReference type="EnsemblMetazoa" id="XM_019994151.1">
    <property type="protein sequence ID" value="XP_019849710.1"/>
    <property type="gene ID" value="LOC109580695"/>
</dbReference>
<feature type="compositionally biased region" description="Polar residues" evidence="13">
    <location>
        <begin position="370"/>
        <end position="379"/>
    </location>
</feature>
<evidence type="ECO:0000256" key="14">
    <source>
        <dbReference type="SAM" id="Phobius"/>
    </source>
</evidence>
<dbReference type="GO" id="GO:0017022">
    <property type="term" value="F:myosin binding"/>
    <property type="evidence" value="ECO:0007669"/>
    <property type="project" value="InterPro"/>
</dbReference>
<evidence type="ECO:0000313" key="16">
    <source>
        <dbReference type="EnsemblMetazoa" id="Aqu2.1.37419_001"/>
    </source>
</evidence>
<dbReference type="GO" id="GO:0005634">
    <property type="term" value="C:nucleus"/>
    <property type="evidence" value="ECO:0007669"/>
    <property type="project" value="UniProtKB-SubCell"/>
</dbReference>
<evidence type="ECO:0000256" key="3">
    <source>
        <dbReference type="ARBA" id="ARBA00004651"/>
    </source>
</evidence>
<keyword evidence="6" id="KW-1003">Cell membrane</keyword>
<evidence type="ECO:0000256" key="11">
    <source>
        <dbReference type="ARBA" id="ARBA00023136"/>
    </source>
</evidence>